<feature type="domain" description="BTB" evidence="2">
    <location>
        <begin position="1086"/>
        <end position="1154"/>
    </location>
</feature>
<reference evidence="3 4" key="1">
    <citation type="submission" date="2023-11" db="EMBL/GenBank/DDBJ databases">
        <title>Halocaridina rubra genome assembly.</title>
        <authorList>
            <person name="Smith C."/>
        </authorList>
    </citation>
    <scope>NUCLEOTIDE SEQUENCE [LARGE SCALE GENOMIC DNA]</scope>
    <source>
        <strain evidence="3">EP-1</strain>
        <tissue evidence="3">Whole</tissue>
    </source>
</reference>
<dbReference type="InterPro" id="IPR000225">
    <property type="entry name" value="Armadillo"/>
</dbReference>
<feature type="compositionally biased region" description="Polar residues" evidence="1">
    <location>
        <begin position="546"/>
        <end position="562"/>
    </location>
</feature>
<evidence type="ECO:0000313" key="4">
    <source>
        <dbReference type="Proteomes" id="UP001381693"/>
    </source>
</evidence>
<feature type="compositionally biased region" description="Polar residues" evidence="1">
    <location>
        <begin position="475"/>
        <end position="485"/>
    </location>
</feature>
<dbReference type="Gene3D" id="3.30.710.10">
    <property type="entry name" value="Potassium Channel Kv1.1, Chain A"/>
    <property type="match status" value="1"/>
</dbReference>
<dbReference type="GO" id="GO:0005829">
    <property type="term" value="C:cytosol"/>
    <property type="evidence" value="ECO:0007669"/>
    <property type="project" value="TreeGrafter"/>
</dbReference>
<feature type="compositionally biased region" description="Basic and acidic residues" evidence="1">
    <location>
        <begin position="722"/>
        <end position="732"/>
    </location>
</feature>
<evidence type="ECO:0000256" key="1">
    <source>
        <dbReference type="SAM" id="MobiDB-lite"/>
    </source>
</evidence>
<feature type="region of interest" description="Disordered" evidence="1">
    <location>
        <begin position="599"/>
        <end position="741"/>
    </location>
</feature>
<feature type="compositionally biased region" description="Acidic residues" evidence="1">
    <location>
        <begin position="630"/>
        <end position="643"/>
    </location>
</feature>
<feature type="compositionally biased region" description="Low complexity" evidence="1">
    <location>
        <begin position="567"/>
        <end position="581"/>
    </location>
</feature>
<dbReference type="Gene3D" id="1.25.10.10">
    <property type="entry name" value="Leucine-rich Repeat Variant"/>
    <property type="match status" value="1"/>
</dbReference>
<name>A0AAN8WZ92_HALRR</name>
<dbReference type="InterPro" id="IPR016024">
    <property type="entry name" value="ARM-type_fold"/>
</dbReference>
<feature type="compositionally biased region" description="Acidic residues" evidence="1">
    <location>
        <begin position="602"/>
        <end position="614"/>
    </location>
</feature>
<dbReference type="GO" id="GO:0009653">
    <property type="term" value="P:anatomical structure morphogenesis"/>
    <property type="evidence" value="ECO:0007669"/>
    <property type="project" value="TreeGrafter"/>
</dbReference>
<dbReference type="SUPFAM" id="SSF48371">
    <property type="entry name" value="ARM repeat"/>
    <property type="match status" value="1"/>
</dbReference>
<dbReference type="InterPro" id="IPR011989">
    <property type="entry name" value="ARM-like"/>
</dbReference>
<dbReference type="PROSITE" id="PS50097">
    <property type="entry name" value="BTB"/>
    <property type="match status" value="1"/>
</dbReference>
<feature type="compositionally biased region" description="Basic and acidic residues" evidence="1">
    <location>
        <begin position="698"/>
        <end position="708"/>
    </location>
</feature>
<dbReference type="EMBL" id="JAXCGZ010017004">
    <property type="protein sequence ID" value="KAK7069184.1"/>
    <property type="molecule type" value="Genomic_DNA"/>
</dbReference>
<dbReference type="PANTHER" id="PTHR23312">
    <property type="entry name" value="ARMC5 ARMADILLO REPEAT-CONTAINING -RELATED"/>
    <property type="match status" value="1"/>
</dbReference>
<feature type="region of interest" description="Disordered" evidence="1">
    <location>
        <begin position="474"/>
        <end position="581"/>
    </location>
</feature>
<organism evidence="3 4">
    <name type="scientific">Halocaridina rubra</name>
    <name type="common">Hawaiian red shrimp</name>
    <dbReference type="NCBI Taxonomy" id="373956"/>
    <lineage>
        <taxon>Eukaryota</taxon>
        <taxon>Metazoa</taxon>
        <taxon>Ecdysozoa</taxon>
        <taxon>Arthropoda</taxon>
        <taxon>Crustacea</taxon>
        <taxon>Multicrustacea</taxon>
        <taxon>Malacostraca</taxon>
        <taxon>Eumalacostraca</taxon>
        <taxon>Eucarida</taxon>
        <taxon>Decapoda</taxon>
        <taxon>Pleocyemata</taxon>
        <taxon>Caridea</taxon>
        <taxon>Atyoidea</taxon>
        <taxon>Atyidae</taxon>
        <taxon>Halocaridina</taxon>
    </lineage>
</organism>
<comment type="caution">
    <text evidence="3">The sequence shown here is derived from an EMBL/GenBank/DDBJ whole genome shotgun (WGS) entry which is preliminary data.</text>
</comment>
<evidence type="ECO:0000259" key="2">
    <source>
        <dbReference type="PROSITE" id="PS50097"/>
    </source>
</evidence>
<dbReference type="InterPro" id="IPR000210">
    <property type="entry name" value="BTB/POZ_dom"/>
</dbReference>
<dbReference type="Pfam" id="PF24768">
    <property type="entry name" value="ARM_ARMC5"/>
    <property type="match status" value="1"/>
</dbReference>
<dbReference type="PANTHER" id="PTHR23312:SF8">
    <property type="entry name" value="ARMADILLO REPEAT-CONTAINING PROTEIN 5"/>
    <property type="match status" value="1"/>
</dbReference>
<feature type="region of interest" description="Disordered" evidence="1">
    <location>
        <begin position="420"/>
        <end position="440"/>
    </location>
</feature>
<protein>
    <recommendedName>
        <fullName evidence="2">BTB domain-containing protein</fullName>
    </recommendedName>
</protein>
<dbReference type="Proteomes" id="UP001381693">
    <property type="component" value="Unassembled WGS sequence"/>
</dbReference>
<sequence>MMDKQKAKILFDLLKSSNSEKVIKGLREIKKRLLTSDENINVFSNLGLAKQCLKLIQRPNEELLNGTLSILSIACTNHSLRSEIYDNNGVLHLYNVFKSTQCESLQLRACRTIANQSQHKASCDQFFKLGCVELIINLLRECKDDETRCASVRALRLLADTGDHCRKIVVARGIFYICNISSGSSSSNLTLEMFKALAHFSRISHPACLKQIMEGTDNMTIISKYAENIGNPVQETLLRTILNIVRGCADLKKQFSYSLVSNIMDNLAMARAPSIIVWELQNRRVPEISEDKLILALCEFCEGFGPASKFNYPPLFMGRTWSQMVDCGGIHLFVSLLSQNRDNIELRAAVLRALTGIEFVLSSKDLILKHLLAANVMPQLADQFDDVMAEYRKVRRAAPNGLCVHTIPNELAQKLNTSCSDNVHSRDMSSSNDENGGSYIEKTDNIELNLEKSEISEEIVTDLPKVSICKPRLNITKTSDESSSPIHGGNQDGRRECGSIHNPNSPPIYNPYVQNHSLSCSPVSNQSSGGSAPSSPTWSPNKTRCESPTFSPPLSNIGSTVTCPWDSPTSSHQSSPSSSPVHYPMYHSPLHLYSPIRPPSDWEYEDEDLEEDACDDGRFSPAVPKSKDLEEMEEELDDPDESEATNTEETTTDDESLAADKQGAVEAEMKNKLVISSASHKRSRDSPSISVFSDEGNPLEKKLKKGYEDEMNPSFSQPIGENGRKELNEEGHSSSCNENKTSVEEQCESSFHDMGHACGIDNPDASKTPFIKLNQIKFRVRKKPRRQLDMETDTTGAQNSANQNSRINSRRTSSVCSDSCYSDLTTEEYKWLQLLELLVRVIGQIAFVKETINTICREFVPRITTYLSTAQVIHKSATQMLRIIARNSLSIPLLLDSLFIPYVAVELGEAGDPENPSGCGQCRILCEGAMGFLNEMVNFFNHVHHFGRSEVNNRLHPSRDHSVREGCVMTLPHVTRCPRLLYDFMVSYPAMDLLMQVLHSDRPASDASYMYATAAISRLAMTLQLDKQLQPVKCPVCSERRTHSPEEIAKHLRMQQENMKSQEGASCHTSTEINTGHCKFKLDKVKDITFKLENGETLSANREFLSEKNDVLNGMLSGSFAEGKSTSVDLATTSKTSLEMLIHYLYGCQCDFLENANFRSYLQLVFLSQMYMVKDLDAFAMLKMISAIGEGSDIVMLYESELGRINEHIVLQAICTTLVRPMKTWKRARWFKELFQSKHADDIDHNIRLILHHPLDLNRLVCNCDQSLSLYAAKESVYSKLC</sequence>
<gene>
    <name evidence="3" type="ORF">SK128_018719</name>
</gene>
<feature type="compositionally biased region" description="Polar residues" evidence="1">
    <location>
        <begin position="512"/>
        <end position="523"/>
    </location>
</feature>
<keyword evidence="4" id="KW-1185">Reference proteome</keyword>
<feature type="compositionally biased region" description="Polar residues" evidence="1">
    <location>
        <begin position="420"/>
        <end position="435"/>
    </location>
</feature>
<feature type="compositionally biased region" description="Polar residues" evidence="1">
    <location>
        <begin position="793"/>
        <end position="816"/>
    </location>
</feature>
<dbReference type="InterPro" id="IPR055445">
    <property type="entry name" value="ARM_ARMC5"/>
</dbReference>
<feature type="region of interest" description="Disordered" evidence="1">
    <location>
        <begin position="783"/>
        <end position="816"/>
    </location>
</feature>
<feature type="compositionally biased region" description="Low complexity" evidence="1">
    <location>
        <begin position="524"/>
        <end position="540"/>
    </location>
</feature>
<dbReference type="SMART" id="SM00185">
    <property type="entry name" value="ARM"/>
    <property type="match status" value="3"/>
</dbReference>
<dbReference type="Pfam" id="PF00651">
    <property type="entry name" value="BTB"/>
    <property type="match status" value="1"/>
</dbReference>
<proteinExistence type="predicted"/>
<evidence type="ECO:0000313" key="3">
    <source>
        <dbReference type="EMBL" id="KAK7069184.1"/>
    </source>
</evidence>
<dbReference type="SUPFAM" id="SSF54695">
    <property type="entry name" value="POZ domain"/>
    <property type="match status" value="1"/>
</dbReference>
<accession>A0AAN8WZ92</accession>
<dbReference type="InterPro" id="IPR011333">
    <property type="entry name" value="SKP1/BTB/POZ_sf"/>
</dbReference>